<dbReference type="RefSeq" id="WP_069830742.1">
    <property type="nucleotide sequence ID" value="NZ_MDJD01000047.1"/>
</dbReference>
<keyword evidence="2" id="KW-1185">Reference proteome</keyword>
<accession>A0A1E5T8B6</accession>
<sequence>MHLSGFKDSPYLMVKPNSDLDNINPDFLENKYTVRLFGKFEKQFIEQFIEIFKNLEYLDVGMQYGVENSFIYELPNLQGLVVPLYKDVDFVLDFDKLPKSLKQLHIYVYSKKKMINLDVLSSSLEHLTISGFDEKDLTKLSSLTNLKSLSFKTAKIKSLKGIETLTNLKCISFGGVRSLTDISSISTLHKLKYLEFDICWKMQDFSPLGALKELEVLELMDCKNLASIKFVENLPKLRQLATLGTTTINDFDTTPAEHIPVFFGSRASNKYNKTYEEKEIQEGQKSWSSYL</sequence>
<dbReference type="AlphaFoldDB" id="A0A1E5T8B6"/>
<organism evidence="1 2">
    <name type="scientific">Flavivirga aquatica</name>
    <dbReference type="NCBI Taxonomy" id="1849968"/>
    <lineage>
        <taxon>Bacteria</taxon>
        <taxon>Pseudomonadati</taxon>
        <taxon>Bacteroidota</taxon>
        <taxon>Flavobacteriia</taxon>
        <taxon>Flavobacteriales</taxon>
        <taxon>Flavobacteriaceae</taxon>
        <taxon>Flavivirga</taxon>
    </lineage>
</organism>
<gene>
    <name evidence="1" type="ORF">A8C32_17615</name>
</gene>
<dbReference type="Proteomes" id="UP000095713">
    <property type="component" value="Unassembled WGS sequence"/>
</dbReference>
<reference evidence="1 2" key="1">
    <citation type="submission" date="2016-05" db="EMBL/GenBank/DDBJ databases">
        <title>Draft Genome Sequence of Algibacter sp. Strain SK-16 Isolated from the Surface Water of Aburatsubo Inlet.</title>
        <authorList>
            <person name="Wong S.-K."/>
            <person name="Yoshizawa S."/>
            <person name="Nakajima Y."/>
            <person name="Ogura Y."/>
            <person name="Tetsuya H."/>
            <person name="Hamasaki K."/>
        </authorList>
    </citation>
    <scope>NUCLEOTIDE SEQUENCE [LARGE SCALE GENOMIC DNA]</scope>
    <source>
        <strain evidence="1 2">SK-16</strain>
    </source>
</reference>
<evidence type="ECO:0000313" key="2">
    <source>
        <dbReference type="Proteomes" id="UP000095713"/>
    </source>
</evidence>
<dbReference type="PANTHER" id="PTHR36766:SF40">
    <property type="entry name" value="DISEASE RESISTANCE PROTEIN RGA3"/>
    <property type="match status" value="1"/>
</dbReference>
<dbReference type="SUPFAM" id="SSF52058">
    <property type="entry name" value="L domain-like"/>
    <property type="match status" value="1"/>
</dbReference>
<dbReference type="EMBL" id="MDJD01000047">
    <property type="protein sequence ID" value="OEK07614.1"/>
    <property type="molecule type" value="Genomic_DNA"/>
</dbReference>
<dbReference type="PANTHER" id="PTHR36766">
    <property type="entry name" value="PLANT BROAD-SPECTRUM MILDEW RESISTANCE PROTEIN RPW8"/>
    <property type="match status" value="1"/>
</dbReference>
<evidence type="ECO:0008006" key="3">
    <source>
        <dbReference type="Google" id="ProtNLM"/>
    </source>
</evidence>
<evidence type="ECO:0000313" key="1">
    <source>
        <dbReference type="EMBL" id="OEK07614.1"/>
    </source>
</evidence>
<dbReference type="InterPro" id="IPR026906">
    <property type="entry name" value="LRR_5"/>
</dbReference>
<dbReference type="STRING" id="1849968.A8C32_17615"/>
<dbReference type="InterPro" id="IPR032675">
    <property type="entry name" value="LRR_dom_sf"/>
</dbReference>
<dbReference type="OrthoDB" id="1417942at2"/>
<dbReference type="Gene3D" id="3.80.10.10">
    <property type="entry name" value="Ribonuclease Inhibitor"/>
    <property type="match status" value="1"/>
</dbReference>
<proteinExistence type="predicted"/>
<protein>
    <recommendedName>
        <fullName evidence="3">Internalin</fullName>
    </recommendedName>
</protein>
<dbReference type="Pfam" id="PF13306">
    <property type="entry name" value="LRR_5"/>
    <property type="match status" value="1"/>
</dbReference>
<name>A0A1E5T8B6_9FLAO</name>
<comment type="caution">
    <text evidence="1">The sequence shown here is derived from an EMBL/GenBank/DDBJ whole genome shotgun (WGS) entry which is preliminary data.</text>
</comment>